<reference evidence="1" key="1">
    <citation type="submission" date="2014-09" db="EMBL/GenBank/DDBJ databases">
        <authorList>
            <person name="Magalhaes I.L.F."/>
            <person name="Oliveira U."/>
            <person name="Santos F.R."/>
            <person name="Vidigal T.H.D.A."/>
            <person name="Brescovit A.D."/>
            <person name="Santos A.J."/>
        </authorList>
    </citation>
    <scope>NUCLEOTIDE SEQUENCE</scope>
    <source>
        <tissue evidence="1">Shoot tissue taken approximately 20 cm above the soil surface</tissue>
    </source>
</reference>
<proteinExistence type="predicted"/>
<dbReference type="AlphaFoldDB" id="A0A0A9DCU1"/>
<reference evidence="1" key="2">
    <citation type="journal article" date="2015" name="Data Brief">
        <title>Shoot transcriptome of the giant reed, Arundo donax.</title>
        <authorList>
            <person name="Barrero R.A."/>
            <person name="Guerrero F.D."/>
            <person name="Moolhuijzen P."/>
            <person name="Goolsby J.A."/>
            <person name="Tidwell J."/>
            <person name="Bellgard S.E."/>
            <person name="Bellgard M.I."/>
        </authorList>
    </citation>
    <scope>NUCLEOTIDE SEQUENCE</scope>
    <source>
        <tissue evidence="1">Shoot tissue taken approximately 20 cm above the soil surface</tissue>
    </source>
</reference>
<dbReference type="EMBL" id="GBRH01212299">
    <property type="protein sequence ID" value="JAD85596.1"/>
    <property type="molecule type" value="Transcribed_RNA"/>
</dbReference>
<accession>A0A0A9DCU1</accession>
<evidence type="ECO:0000313" key="1">
    <source>
        <dbReference type="EMBL" id="JAD85596.1"/>
    </source>
</evidence>
<dbReference type="Gene3D" id="3.10.20.90">
    <property type="entry name" value="Phosphatidylinositol 3-kinase Catalytic Subunit, Chain A, domain 1"/>
    <property type="match status" value="1"/>
</dbReference>
<organism evidence="1">
    <name type="scientific">Arundo donax</name>
    <name type="common">Giant reed</name>
    <name type="synonym">Donax arundinaceus</name>
    <dbReference type="NCBI Taxonomy" id="35708"/>
    <lineage>
        <taxon>Eukaryota</taxon>
        <taxon>Viridiplantae</taxon>
        <taxon>Streptophyta</taxon>
        <taxon>Embryophyta</taxon>
        <taxon>Tracheophyta</taxon>
        <taxon>Spermatophyta</taxon>
        <taxon>Magnoliopsida</taxon>
        <taxon>Liliopsida</taxon>
        <taxon>Poales</taxon>
        <taxon>Poaceae</taxon>
        <taxon>PACMAD clade</taxon>
        <taxon>Arundinoideae</taxon>
        <taxon>Arundineae</taxon>
        <taxon>Arundo</taxon>
    </lineage>
</organism>
<protein>
    <submittedName>
        <fullName evidence="1">Uncharacterized protein</fullName>
    </submittedName>
</protein>
<name>A0A0A9DCU1_ARUDO</name>
<sequence>MVVGSAASRPLTRYSMLNPRKLTRLVAPDSASRLLNRLLIFSLWKKKLFQLEMEDGDEIDAMLHQTGGCLPSA</sequence>